<accession>A0ABU5IRC1</accession>
<evidence type="ECO:0000313" key="11">
    <source>
        <dbReference type="EMBL" id="MDZ5461444.1"/>
    </source>
</evidence>
<dbReference type="InterPro" id="IPR039261">
    <property type="entry name" value="FNR_nucleotide-bd"/>
</dbReference>
<dbReference type="RefSeq" id="WP_322468600.1">
    <property type="nucleotide sequence ID" value="NZ_JAXOJX010000115.1"/>
</dbReference>
<evidence type="ECO:0000259" key="10">
    <source>
        <dbReference type="PROSITE" id="PS51384"/>
    </source>
</evidence>
<keyword evidence="5" id="KW-0479">Metal-binding</keyword>
<dbReference type="SUPFAM" id="SSF54292">
    <property type="entry name" value="2Fe-2S ferredoxin-like"/>
    <property type="match status" value="1"/>
</dbReference>
<proteinExistence type="predicted"/>
<keyword evidence="4" id="KW-0001">2Fe-2S</keyword>
<comment type="cofactor">
    <cofactor evidence="1">
        <name>FMN</name>
        <dbReference type="ChEBI" id="CHEBI:58210"/>
    </cofactor>
</comment>
<evidence type="ECO:0000256" key="8">
    <source>
        <dbReference type="ARBA" id="ARBA00023014"/>
    </source>
</evidence>
<evidence type="ECO:0000256" key="7">
    <source>
        <dbReference type="ARBA" id="ARBA00023004"/>
    </source>
</evidence>
<dbReference type="InterPro" id="IPR006058">
    <property type="entry name" value="2Fe2S_fd_BS"/>
</dbReference>
<dbReference type="CDD" id="cd00207">
    <property type="entry name" value="fer2"/>
    <property type="match status" value="1"/>
</dbReference>
<dbReference type="PROSITE" id="PS51085">
    <property type="entry name" value="2FE2S_FER_2"/>
    <property type="match status" value="1"/>
</dbReference>
<dbReference type="InterPro" id="IPR017927">
    <property type="entry name" value="FAD-bd_FR_type"/>
</dbReference>
<sequence length="325" mass="34448">MSAAASALRVRVARKAQEAEGICSLELTSVDGAALPPFSAGSHVDVHLGGGVVRQYSLCNDPAETHRYLIAVLRDPASRGGSAAVHDAVKEGDELQISAPKNHFALAHEARHSLLLAGGIGVTPILCMAERLAVMGASFDLHYAARSRERAAFVQRIQGAAFADRAQFHFDDGPEAQRLDLAALLAQPQPGTHLYVCGPKGFMDAVLSSARAAGWGEQQLHWEFFSAGAEAAPRTGDEAFEVQLASSGRVITVAPDRTVTQALAEAGVEVLVSCEQGVCGTCLTRVLQGTPDHRDVYLTPEEQAANDQFTPCCSRAKSARLVLDL</sequence>
<evidence type="ECO:0000259" key="9">
    <source>
        <dbReference type="PROSITE" id="PS51085"/>
    </source>
</evidence>
<keyword evidence="3" id="KW-0288">FMN</keyword>
<dbReference type="InterPro" id="IPR017938">
    <property type="entry name" value="Riboflavin_synthase-like_b-brl"/>
</dbReference>
<name>A0ABU5IRC1_9BURK</name>
<keyword evidence="12" id="KW-1185">Reference proteome</keyword>
<dbReference type="SUPFAM" id="SSF52343">
    <property type="entry name" value="Ferredoxin reductase-like, C-terminal NADP-linked domain"/>
    <property type="match status" value="1"/>
</dbReference>
<keyword evidence="7" id="KW-0408">Iron</keyword>
<evidence type="ECO:0000256" key="2">
    <source>
        <dbReference type="ARBA" id="ARBA00022630"/>
    </source>
</evidence>
<dbReference type="EMBL" id="JAXOJX010000115">
    <property type="protein sequence ID" value="MDZ5461444.1"/>
    <property type="molecule type" value="Genomic_DNA"/>
</dbReference>
<feature type="domain" description="FAD-binding FR-type" evidence="10">
    <location>
        <begin position="5"/>
        <end position="107"/>
    </location>
</feature>
<dbReference type="InterPro" id="IPR050415">
    <property type="entry name" value="MRET"/>
</dbReference>
<evidence type="ECO:0000256" key="1">
    <source>
        <dbReference type="ARBA" id="ARBA00001917"/>
    </source>
</evidence>
<dbReference type="SUPFAM" id="SSF63380">
    <property type="entry name" value="Riboflavin synthase domain-like"/>
    <property type="match status" value="1"/>
</dbReference>
<dbReference type="CDD" id="cd06185">
    <property type="entry name" value="PDR_like"/>
    <property type="match status" value="1"/>
</dbReference>
<keyword evidence="2" id="KW-0285">Flavoprotein</keyword>
<dbReference type="InterPro" id="IPR054582">
    <property type="entry name" value="DmmA-like_N"/>
</dbReference>
<dbReference type="GO" id="GO:0016491">
    <property type="term" value="F:oxidoreductase activity"/>
    <property type="evidence" value="ECO:0007669"/>
    <property type="project" value="UniProtKB-KW"/>
</dbReference>
<dbReference type="Gene3D" id="3.40.50.80">
    <property type="entry name" value="Nucleotide-binding domain of ferredoxin-NADP reductase (FNR) module"/>
    <property type="match status" value="1"/>
</dbReference>
<evidence type="ECO:0000256" key="4">
    <source>
        <dbReference type="ARBA" id="ARBA00022714"/>
    </source>
</evidence>
<dbReference type="Proteomes" id="UP001293718">
    <property type="component" value="Unassembled WGS sequence"/>
</dbReference>
<feature type="domain" description="2Fe-2S ferredoxin-type" evidence="9">
    <location>
        <begin position="240"/>
        <end position="325"/>
    </location>
</feature>
<dbReference type="PROSITE" id="PS00197">
    <property type="entry name" value="2FE2S_FER_1"/>
    <property type="match status" value="1"/>
</dbReference>
<dbReference type="PANTHER" id="PTHR47354">
    <property type="entry name" value="NADH OXIDOREDUCTASE HCR"/>
    <property type="match status" value="1"/>
</dbReference>
<keyword evidence="6 11" id="KW-0560">Oxidoreductase</keyword>
<organism evidence="11 12">
    <name type="scientific">Azohydromonas lata</name>
    <dbReference type="NCBI Taxonomy" id="45677"/>
    <lineage>
        <taxon>Bacteria</taxon>
        <taxon>Pseudomonadati</taxon>
        <taxon>Pseudomonadota</taxon>
        <taxon>Betaproteobacteria</taxon>
        <taxon>Burkholderiales</taxon>
        <taxon>Sphaerotilaceae</taxon>
        <taxon>Azohydromonas</taxon>
    </lineage>
</organism>
<dbReference type="InterPro" id="IPR012675">
    <property type="entry name" value="Beta-grasp_dom_sf"/>
</dbReference>
<protein>
    <submittedName>
        <fullName evidence="11">PDR/VanB family oxidoreductase</fullName>
        <ecNumber evidence="11">1.-.-.-</ecNumber>
    </submittedName>
</protein>
<dbReference type="Pfam" id="PF22290">
    <property type="entry name" value="DmmA-like_N"/>
    <property type="match status" value="1"/>
</dbReference>
<dbReference type="InterPro" id="IPR036010">
    <property type="entry name" value="2Fe-2S_ferredoxin-like_sf"/>
</dbReference>
<dbReference type="Gene3D" id="2.40.30.10">
    <property type="entry name" value="Translation factors"/>
    <property type="match status" value="1"/>
</dbReference>
<dbReference type="PANTHER" id="PTHR47354:SF1">
    <property type="entry name" value="CARNITINE MONOOXYGENASE REDUCTASE SUBUNIT"/>
    <property type="match status" value="1"/>
</dbReference>
<dbReference type="PRINTS" id="PR00409">
    <property type="entry name" value="PHDIOXRDTASE"/>
</dbReference>
<dbReference type="EC" id="1.-.-.-" evidence="11"/>
<evidence type="ECO:0000256" key="5">
    <source>
        <dbReference type="ARBA" id="ARBA00022723"/>
    </source>
</evidence>
<comment type="caution">
    <text evidence="11">The sequence shown here is derived from an EMBL/GenBank/DDBJ whole genome shotgun (WGS) entry which is preliminary data.</text>
</comment>
<dbReference type="Pfam" id="PF00111">
    <property type="entry name" value="Fer2"/>
    <property type="match status" value="1"/>
</dbReference>
<keyword evidence="8" id="KW-0411">Iron-sulfur</keyword>
<evidence type="ECO:0000256" key="6">
    <source>
        <dbReference type="ARBA" id="ARBA00023002"/>
    </source>
</evidence>
<evidence type="ECO:0000256" key="3">
    <source>
        <dbReference type="ARBA" id="ARBA00022643"/>
    </source>
</evidence>
<reference evidence="11 12" key="1">
    <citation type="submission" date="2023-11" db="EMBL/GenBank/DDBJ databases">
        <title>Draft genome of Azohydromonas lata strain H1 (DSM1123), a polyhydroxyalkanoate producer.</title>
        <authorList>
            <person name="Traversa D."/>
            <person name="D'Addabbo P."/>
            <person name="Pazzani C."/>
            <person name="Manzari C."/>
            <person name="Chiara M."/>
            <person name="Scrascia M."/>
        </authorList>
    </citation>
    <scope>NUCLEOTIDE SEQUENCE [LARGE SCALE GENOMIC DNA]</scope>
    <source>
        <strain evidence="11 12">H1</strain>
    </source>
</reference>
<gene>
    <name evidence="11" type="ORF">SM757_33195</name>
</gene>
<dbReference type="PROSITE" id="PS51384">
    <property type="entry name" value="FAD_FR"/>
    <property type="match status" value="1"/>
</dbReference>
<dbReference type="InterPro" id="IPR001041">
    <property type="entry name" value="2Fe-2S_ferredoxin-type"/>
</dbReference>
<evidence type="ECO:0000313" key="12">
    <source>
        <dbReference type="Proteomes" id="UP001293718"/>
    </source>
</evidence>
<dbReference type="Gene3D" id="3.10.20.30">
    <property type="match status" value="1"/>
</dbReference>